<feature type="domain" description="Helicase HerA central" evidence="1">
    <location>
        <begin position="323"/>
        <end position="379"/>
    </location>
</feature>
<geneLocation type="plasmid" evidence="2">
    <name>p4228-RoL</name>
</geneLocation>
<dbReference type="RefSeq" id="WP_315626333.1">
    <property type="nucleotide sequence ID" value="NZ_JAUHMF010000010.1"/>
</dbReference>
<dbReference type="InterPro" id="IPR002789">
    <property type="entry name" value="HerA_central"/>
</dbReference>
<sequence>MIFSLGTFDHLVASPQRFYALSDLLASLPRLTSNGSMRLLAVTDHLDRQTIMDGFHRVVTPDHYLPPGVMAYRIAYEQHLSDIASDVRFVRLYLMIDPTVDPSIIRDIIEVNGIPVAPLDHELKRPFATAVSRWEYLEGDNGLYFALLRSRFNQYGVTIYPQILHGILALDAPVWVGLQVHTLSAMETTRLFQIKRSMLVTSHSRAGEGGHETQDAAETLWGLQGLIRRGEALHTINLYVLVGAPTPSELHRLVEVVRASTPLRLERYYGAADIVPQLFSPSGQMTEDNDGTLVATTGAALLSSSLLSYRRRTRTDGVLLGVDRNQAPVVIDLFDDKAASYNTVILGQTGSGKTFSALVLMMRHLLMGTRLIIVDPQGNIHLDFIDDHIRSYGILGQQGASVNVLERVYDELGLQVEFSRTMLRLLGIHSNQPVEQALLDEALVALYEQKTNPLMMDLLQHVEKLQGKYGPVVRGTAEAIALGLRSCVYGSRAGLFGKPTDLDLSLDAVVNIYDISRLPMQGLGGNLRSAFLLVLLAGIQRSIRTRREQGDTAPILMFVDEMGILMRDREAAAFVSGMFKTARSSLVGMIVADQDLHSLLGPADEAGLRHGVPMLANAANVLIFRQKESELEAVREHFPLLPETLVQNLPLLPQGTCVASFYDGDLLVVSVLPSRLEEVVFSSRLQDRQRARELIRQIQQEIKEAL</sequence>
<gene>
    <name evidence="2" type="ORF">QYE77_14900</name>
</gene>
<protein>
    <submittedName>
        <fullName evidence="2">ATP-binding protein</fullName>
    </submittedName>
</protein>
<keyword evidence="2" id="KW-0614">Plasmid</keyword>
<dbReference type="Gene3D" id="3.40.50.300">
    <property type="entry name" value="P-loop containing nucleotide triphosphate hydrolases"/>
    <property type="match status" value="1"/>
</dbReference>
<keyword evidence="2" id="KW-0067">ATP-binding</keyword>
<keyword evidence="3" id="KW-1185">Reference proteome</keyword>
<dbReference type="InterPro" id="IPR027417">
    <property type="entry name" value="P-loop_NTPase"/>
</dbReference>
<dbReference type="GO" id="GO:0005524">
    <property type="term" value="F:ATP binding"/>
    <property type="evidence" value="ECO:0007669"/>
    <property type="project" value="UniProtKB-KW"/>
</dbReference>
<comment type="caution">
    <text evidence="2">The sequence shown here is derived from an EMBL/GenBank/DDBJ whole genome shotgun (WGS) entry which is preliminary data.</text>
</comment>
<dbReference type="PANTHER" id="PTHR30121:SF6">
    <property type="entry name" value="SLR6007 PROTEIN"/>
    <property type="match status" value="1"/>
</dbReference>
<evidence type="ECO:0000313" key="3">
    <source>
        <dbReference type="Proteomes" id="UP001254165"/>
    </source>
</evidence>
<evidence type="ECO:0000313" key="2">
    <source>
        <dbReference type="EMBL" id="MDT8899551.1"/>
    </source>
</evidence>
<dbReference type="InterPro" id="IPR051162">
    <property type="entry name" value="T4SS_component"/>
</dbReference>
<accession>A0ABU3NRU8</accession>
<keyword evidence="2" id="KW-0547">Nucleotide-binding</keyword>
<name>A0ABU3NRU8_9CHLR</name>
<dbReference type="CDD" id="cd01127">
    <property type="entry name" value="TrwB_TraG_TraD_VirD4"/>
    <property type="match status" value="1"/>
</dbReference>
<dbReference type="EMBL" id="JAUHMF010000010">
    <property type="protein sequence ID" value="MDT8899551.1"/>
    <property type="molecule type" value="Genomic_DNA"/>
</dbReference>
<evidence type="ECO:0000259" key="1">
    <source>
        <dbReference type="Pfam" id="PF01935"/>
    </source>
</evidence>
<dbReference type="Proteomes" id="UP001254165">
    <property type="component" value="Unassembled WGS sequence"/>
</dbReference>
<dbReference type="Pfam" id="PF01935">
    <property type="entry name" value="DUF87"/>
    <property type="match status" value="1"/>
</dbReference>
<reference evidence="2 3" key="1">
    <citation type="submission" date="2023-07" db="EMBL/GenBank/DDBJ databases">
        <title>Novel species of Thermanaerothrix with wide hydrolytic capabilities.</title>
        <authorList>
            <person name="Zayulina K.S."/>
            <person name="Podosokorskaya O.A."/>
            <person name="Elcheninov A.G."/>
        </authorList>
    </citation>
    <scope>NUCLEOTIDE SEQUENCE [LARGE SCALE GENOMIC DNA]</scope>
    <source>
        <strain evidence="2 3">4228-RoL</strain>
        <plasmid evidence="2">p4228-RoL</plasmid>
    </source>
</reference>
<organism evidence="2 3">
    <name type="scientific">Thermanaerothrix solaris</name>
    <dbReference type="NCBI Taxonomy" id="3058434"/>
    <lineage>
        <taxon>Bacteria</taxon>
        <taxon>Bacillati</taxon>
        <taxon>Chloroflexota</taxon>
        <taxon>Anaerolineae</taxon>
        <taxon>Anaerolineales</taxon>
        <taxon>Anaerolineaceae</taxon>
        <taxon>Thermanaerothrix</taxon>
    </lineage>
</organism>
<dbReference type="PANTHER" id="PTHR30121">
    <property type="entry name" value="UNCHARACTERIZED PROTEIN YJGR-RELATED"/>
    <property type="match status" value="1"/>
</dbReference>
<proteinExistence type="predicted"/>
<dbReference type="SUPFAM" id="SSF52540">
    <property type="entry name" value="P-loop containing nucleoside triphosphate hydrolases"/>
    <property type="match status" value="1"/>
</dbReference>
<dbReference type="Gene3D" id="1.10.8.730">
    <property type="match status" value="1"/>
</dbReference>